<sequence length="57" mass="6902">MIAFGLNISENMENEREKSFYPEWVRTEKLYNCENFSRVFSGRQQPLKQLFGIRLKK</sequence>
<organism evidence="1 2">
    <name type="scientific">Candidatus Eisenbergiella merdavium</name>
    <dbReference type="NCBI Taxonomy" id="2838551"/>
    <lineage>
        <taxon>Bacteria</taxon>
        <taxon>Bacillati</taxon>
        <taxon>Bacillota</taxon>
        <taxon>Clostridia</taxon>
        <taxon>Lachnospirales</taxon>
        <taxon>Lachnospiraceae</taxon>
        <taxon>Eisenbergiella</taxon>
    </lineage>
</organism>
<dbReference type="EMBL" id="DWWS01000055">
    <property type="protein sequence ID" value="HJC25168.1"/>
    <property type="molecule type" value="Genomic_DNA"/>
</dbReference>
<name>A0A9D2SR46_9FIRM</name>
<reference evidence="1" key="1">
    <citation type="journal article" date="2021" name="PeerJ">
        <title>Extensive microbial diversity within the chicken gut microbiome revealed by metagenomics and culture.</title>
        <authorList>
            <person name="Gilroy R."/>
            <person name="Ravi A."/>
            <person name="Getino M."/>
            <person name="Pursley I."/>
            <person name="Horton D.L."/>
            <person name="Alikhan N.F."/>
            <person name="Baker D."/>
            <person name="Gharbi K."/>
            <person name="Hall N."/>
            <person name="Watson M."/>
            <person name="Adriaenssens E.M."/>
            <person name="Foster-Nyarko E."/>
            <person name="Jarju S."/>
            <person name="Secka A."/>
            <person name="Antonio M."/>
            <person name="Oren A."/>
            <person name="Chaudhuri R.R."/>
            <person name="La Ragione R."/>
            <person name="Hildebrand F."/>
            <person name="Pallen M.J."/>
        </authorList>
    </citation>
    <scope>NUCLEOTIDE SEQUENCE</scope>
    <source>
        <strain evidence="1">USAMLcec2-132</strain>
    </source>
</reference>
<evidence type="ECO:0000313" key="2">
    <source>
        <dbReference type="Proteomes" id="UP000823891"/>
    </source>
</evidence>
<evidence type="ECO:0000313" key="1">
    <source>
        <dbReference type="EMBL" id="HJC25168.1"/>
    </source>
</evidence>
<reference evidence="1" key="2">
    <citation type="submission" date="2021-04" db="EMBL/GenBank/DDBJ databases">
        <authorList>
            <person name="Gilroy R."/>
        </authorList>
    </citation>
    <scope>NUCLEOTIDE SEQUENCE</scope>
    <source>
        <strain evidence="1">USAMLcec2-132</strain>
    </source>
</reference>
<gene>
    <name evidence="1" type="ORF">H9761_15945</name>
</gene>
<dbReference type="AlphaFoldDB" id="A0A9D2SR46"/>
<accession>A0A9D2SR46</accession>
<protein>
    <submittedName>
        <fullName evidence="1">Uncharacterized protein</fullName>
    </submittedName>
</protein>
<dbReference type="Proteomes" id="UP000823891">
    <property type="component" value="Unassembled WGS sequence"/>
</dbReference>
<proteinExistence type="predicted"/>
<comment type="caution">
    <text evidence="1">The sequence shown here is derived from an EMBL/GenBank/DDBJ whole genome shotgun (WGS) entry which is preliminary data.</text>
</comment>